<name>A0A6G1HER0_9PEZI</name>
<gene>
    <name evidence="1" type="ORF">K402DRAFT_305880</name>
</gene>
<dbReference type="Proteomes" id="UP000800041">
    <property type="component" value="Unassembled WGS sequence"/>
</dbReference>
<feature type="non-terminal residue" evidence="1">
    <location>
        <position position="106"/>
    </location>
</feature>
<evidence type="ECO:0000313" key="1">
    <source>
        <dbReference type="EMBL" id="KAF1991663.1"/>
    </source>
</evidence>
<dbReference type="AlphaFoldDB" id="A0A6G1HER0"/>
<protein>
    <submittedName>
        <fullName evidence="1">Uncharacterized protein</fullName>
    </submittedName>
</protein>
<evidence type="ECO:0000313" key="2">
    <source>
        <dbReference type="Proteomes" id="UP000800041"/>
    </source>
</evidence>
<sequence>QLTSRDVWQSWIDSIADLAHNYNVWKYCDPATNQDVGIITDETIRTGIRKVNERIALTVHLKYRVYYSGIHTPRGKLQALKNAVQPTTVDQKNQIRELYELQKKGP</sequence>
<reference evidence="1" key="1">
    <citation type="journal article" date="2020" name="Stud. Mycol.">
        <title>101 Dothideomycetes genomes: a test case for predicting lifestyles and emergence of pathogens.</title>
        <authorList>
            <person name="Haridas S."/>
            <person name="Albert R."/>
            <person name="Binder M."/>
            <person name="Bloem J."/>
            <person name="Labutti K."/>
            <person name="Salamov A."/>
            <person name="Andreopoulos B."/>
            <person name="Baker S."/>
            <person name="Barry K."/>
            <person name="Bills G."/>
            <person name="Bluhm B."/>
            <person name="Cannon C."/>
            <person name="Castanera R."/>
            <person name="Culley D."/>
            <person name="Daum C."/>
            <person name="Ezra D."/>
            <person name="Gonzalez J."/>
            <person name="Henrissat B."/>
            <person name="Kuo A."/>
            <person name="Liang C."/>
            <person name="Lipzen A."/>
            <person name="Lutzoni F."/>
            <person name="Magnuson J."/>
            <person name="Mondo S."/>
            <person name="Nolan M."/>
            <person name="Ohm R."/>
            <person name="Pangilinan J."/>
            <person name="Park H.-J."/>
            <person name="Ramirez L."/>
            <person name="Alfaro M."/>
            <person name="Sun H."/>
            <person name="Tritt A."/>
            <person name="Yoshinaga Y."/>
            <person name="Zwiers L.-H."/>
            <person name="Turgeon B."/>
            <person name="Goodwin S."/>
            <person name="Spatafora J."/>
            <person name="Crous P."/>
            <person name="Grigoriev I."/>
        </authorList>
    </citation>
    <scope>NUCLEOTIDE SEQUENCE</scope>
    <source>
        <strain evidence="1">CBS 113979</strain>
    </source>
</reference>
<organism evidence="1 2">
    <name type="scientific">Aulographum hederae CBS 113979</name>
    <dbReference type="NCBI Taxonomy" id="1176131"/>
    <lineage>
        <taxon>Eukaryota</taxon>
        <taxon>Fungi</taxon>
        <taxon>Dikarya</taxon>
        <taxon>Ascomycota</taxon>
        <taxon>Pezizomycotina</taxon>
        <taxon>Dothideomycetes</taxon>
        <taxon>Pleosporomycetidae</taxon>
        <taxon>Aulographales</taxon>
        <taxon>Aulographaceae</taxon>
    </lineage>
</organism>
<dbReference type="EMBL" id="ML977139">
    <property type="protein sequence ID" value="KAF1991663.1"/>
    <property type="molecule type" value="Genomic_DNA"/>
</dbReference>
<accession>A0A6G1HER0</accession>
<proteinExistence type="predicted"/>
<feature type="non-terminal residue" evidence="1">
    <location>
        <position position="1"/>
    </location>
</feature>
<keyword evidence="2" id="KW-1185">Reference proteome</keyword>